<dbReference type="Proteomes" id="UP000037923">
    <property type="component" value="Unassembled WGS sequence"/>
</dbReference>
<dbReference type="OrthoDB" id="268054at2759"/>
<feature type="compositionally biased region" description="Polar residues" evidence="1">
    <location>
        <begin position="181"/>
        <end position="191"/>
    </location>
</feature>
<proteinExistence type="predicted"/>
<dbReference type="EMBL" id="LGTL01000002">
    <property type="protein sequence ID" value="KPA85056.1"/>
    <property type="molecule type" value="Genomic_DNA"/>
</dbReference>
<evidence type="ECO:0000313" key="2">
    <source>
        <dbReference type="EMBL" id="KPA85056.1"/>
    </source>
</evidence>
<evidence type="ECO:0000313" key="3">
    <source>
        <dbReference type="Proteomes" id="UP000037923"/>
    </source>
</evidence>
<reference evidence="2 3" key="1">
    <citation type="submission" date="2015-07" db="EMBL/GenBank/DDBJ databases">
        <title>High-quality genome of monoxenous trypanosomatid Leptomonas pyrrhocoris.</title>
        <authorList>
            <person name="Flegontov P."/>
            <person name="Butenko A."/>
            <person name="Firsov S."/>
            <person name="Vlcek C."/>
            <person name="Logacheva M.D."/>
            <person name="Field M."/>
            <person name="Filatov D."/>
            <person name="Flegontova O."/>
            <person name="Gerasimov E."/>
            <person name="Jackson A.P."/>
            <person name="Kelly S."/>
            <person name="Opperdoes F."/>
            <person name="O'Reilly A."/>
            <person name="Votypka J."/>
            <person name="Yurchenko V."/>
            <person name="Lukes J."/>
        </authorList>
    </citation>
    <scope>NUCLEOTIDE SEQUENCE [LARGE SCALE GENOMIC DNA]</scope>
    <source>
        <strain evidence="2">H10</strain>
    </source>
</reference>
<comment type="caution">
    <text evidence="2">The sequence shown here is derived from an EMBL/GenBank/DDBJ whole genome shotgun (WGS) entry which is preliminary data.</text>
</comment>
<dbReference type="VEuPathDB" id="TriTrypDB:LpyrH10_02_4480"/>
<keyword evidence="3" id="KW-1185">Reference proteome</keyword>
<accession>A0A0M9G924</accession>
<dbReference type="GeneID" id="26901769"/>
<sequence>MPPPTRLDALCEASSNARLAELESFRRLCDRVHSLRESVNDLCNRRIPAIERSIEQFHDSHLYRPLETEKDFVEEAAVHSVGLLLGAIDSLYLHAQTVPHQKHSASKRCASAASQVSESVTFAVGYSPEFTLSDRDTYRYAAKQDDSPNRIAEVAREPRLIKGIPQATLDVPFASGRGHTTESAAFKNSNSTRKDTPPALENTSRFPARGDLADRTTQVPMNRPENATPKTASQVERKTMESKPAGGGFGFAVGKDAPAAAPAAESKPAGGGFGFAVGKDAPAAAPGAVAAPASGFTKAPAQGGFGQSSAFGQASAPGAVAAPASGFTKAPAQGGFGQSSAFGQASAPVSEFGNAGAGGGFGGAAGQPAGVAGQGANADNQLAYGSRSAFTSAFGGPSSGGGFSAVPKSAFSGGGNAGGAFAASSFNSIAGNFQQGNQNGLLFGGQQ</sequence>
<protein>
    <submittedName>
        <fullName evidence="2">Uncharacterized protein</fullName>
    </submittedName>
</protein>
<feature type="region of interest" description="Disordered" evidence="1">
    <location>
        <begin position="176"/>
        <end position="249"/>
    </location>
</feature>
<gene>
    <name evidence="2" type="ORF">ABB37_01474</name>
</gene>
<dbReference type="AlphaFoldDB" id="A0A0M9G924"/>
<name>A0A0M9G924_LEPPY</name>
<dbReference type="RefSeq" id="XP_015663495.1">
    <property type="nucleotide sequence ID" value="XM_015797975.1"/>
</dbReference>
<organism evidence="2 3">
    <name type="scientific">Leptomonas pyrrhocoris</name>
    <name type="common">Firebug parasite</name>
    <dbReference type="NCBI Taxonomy" id="157538"/>
    <lineage>
        <taxon>Eukaryota</taxon>
        <taxon>Discoba</taxon>
        <taxon>Euglenozoa</taxon>
        <taxon>Kinetoplastea</taxon>
        <taxon>Metakinetoplastina</taxon>
        <taxon>Trypanosomatida</taxon>
        <taxon>Trypanosomatidae</taxon>
        <taxon>Leishmaniinae</taxon>
        <taxon>Leptomonas</taxon>
    </lineage>
</organism>
<evidence type="ECO:0000256" key="1">
    <source>
        <dbReference type="SAM" id="MobiDB-lite"/>
    </source>
</evidence>